<accession>A0A1V0AGU0</accession>
<dbReference type="Proteomes" id="UP000190797">
    <property type="component" value="Chromosome"/>
</dbReference>
<name>A0A1V0AGU0_9ACTN</name>
<evidence type="ECO:0000313" key="3">
    <source>
        <dbReference type="Proteomes" id="UP000190797"/>
    </source>
</evidence>
<dbReference type="KEGG" id="noa:BKM31_54580"/>
<evidence type="ECO:0000256" key="1">
    <source>
        <dbReference type="SAM" id="SignalP"/>
    </source>
</evidence>
<proteinExistence type="predicted"/>
<dbReference type="PROSITE" id="PS51257">
    <property type="entry name" value="PROKAR_LIPOPROTEIN"/>
    <property type="match status" value="1"/>
</dbReference>
<evidence type="ECO:0000313" key="2">
    <source>
        <dbReference type="EMBL" id="AQZ69302.1"/>
    </source>
</evidence>
<dbReference type="RefSeq" id="WP_080045689.1">
    <property type="nucleotide sequence ID" value="NZ_CP017717.1"/>
</dbReference>
<dbReference type="OrthoDB" id="3540565at2"/>
<feature type="signal peptide" evidence="1">
    <location>
        <begin position="1"/>
        <end position="26"/>
    </location>
</feature>
<organism evidence="2 3">
    <name type="scientific">[Actinomadura] parvosata subsp. kistnae</name>
    <dbReference type="NCBI Taxonomy" id="1909395"/>
    <lineage>
        <taxon>Bacteria</taxon>
        <taxon>Bacillati</taxon>
        <taxon>Actinomycetota</taxon>
        <taxon>Actinomycetes</taxon>
        <taxon>Streptosporangiales</taxon>
        <taxon>Streptosporangiaceae</taxon>
        <taxon>Nonomuraea</taxon>
    </lineage>
</organism>
<protein>
    <recommendedName>
        <fullName evidence="4">Lipoprotein</fullName>
    </recommendedName>
</protein>
<sequence>MRARRHALPAVLLSVAAMTGVTVTTACTSTTEPPTLEEATRQLDADAGELLKATELHLSAVARTDDDTCVPGQLRHFFQAESDLAEASDGLLARLRALGYDKVVDDHDLRDEEQDVAVLRNPRNRLEFELTVLSGEDARVRVVGKTTCYATE</sequence>
<feature type="chain" id="PRO_5010697338" description="Lipoprotein" evidence="1">
    <location>
        <begin position="27"/>
        <end position="152"/>
    </location>
</feature>
<keyword evidence="1" id="KW-0732">Signal</keyword>
<gene>
    <name evidence="2" type="ORF">BKM31_54580</name>
</gene>
<keyword evidence="3" id="KW-1185">Reference proteome</keyword>
<dbReference type="EMBL" id="CP017717">
    <property type="protein sequence ID" value="AQZ69302.1"/>
    <property type="molecule type" value="Genomic_DNA"/>
</dbReference>
<evidence type="ECO:0008006" key="4">
    <source>
        <dbReference type="Google" id="ProtNLM"/>
    </source>
</evidence>
<reference evidence="3" key="1">
    <citation type="journal article" date="2017" name="Med. Chem. Commun.">
        <title>Nonomuraea sp. ATCC 55076 harbours the largest actinomycete chromosome to date and the kistamicin biosynthetic gene cluster.</title>
        <authorList>
            <person name="Nazari B."/>
            <person name="Forneris C.C."/>
            <person name="Gibson M.I."/>
            <person name="Moon K."/>
            <person name="Schramma K.R."/>
            <person name="Seyedsayamdost M.R."/>
        </authorList>
    </citation>
    <scope>NUCLEOTIDE SEQUENCE [LARGE SCALE GENOMIC DNA]</scope>
    <source>
        <strain evidence="3">ATCC 55076</strain>
    </source>
</reference>
<dbReference type="AlphaFoldDB" id="A0A1V0AGU0"/>